<accession>A0A7U7IAD9</accession>
<comment type="caution">
    <text evidence="6">The sequence shown here is derived from an EMBL/GenBank/DDBJ whole genome shotgun (WGS) entry which is preliminary data.</text>
</comment>
<organism evidence="6 7">
    <name type="scientific">Zestomonas carbonaria</name>
    <dbReference type="NCBI Taxonomy" id="2762745"/>
    <lineage>
        <taxon>Bacteria</taxon>
        <taxon>Pseudomonadati</taxon>
        <taxon>Pseudomonadota</taxon>
        <taxon>Gammaproteobacteria</taxon>
        <taxon>Pseudomonadales</taxon>
        <taxon>Pseudomonadaceae</taxon>
        <taxon>Zestomonas</taxon>
    </lineage>
</organism>
<proteinExistence type="predicted"/>
<evidence type="ECO:0000313" key="6">
    <source>
        <dbReference type="EMBL" id="CAD5109270.1"/>
    </source>
</evidence>
<evidence type="ECO:0000256" key="3">
    <source>
        <dbReference type="ARBA" id="ARBA00023125"/>
    </source>
</evidence>
<dbReference type="InterPro" id="IPR016032">
    <property type="entry name" value="Sig_transdc_resp-reg_C-effctor"/>
</dbReference>
<dbReference type="InterPro" id="IPR001867">
    <property type="entry name" value="OmpR/PhoB-type_DNA-bd"/>
</dbReference>
<keyword evidence="7" id="KW-1185">Reference proteome</keyword>
<dbReference type="SMART" id="SM00862">
    <property type="entry name" value="Trans_reg_C"/>
    <property type="match status" value="1"/>
</dbReference>
<dbReference type="PANTHER" id="PTHR48111">
    <property type="entry name" value="REGULATOR OF RPOS"/>
    <property type="match status" value="1"/>
</dbReference>
<evidence type="ECO:0000313" key="7">
    <source>
        <dbReference type="Proteomes" id="UP000583387"/>
    </source>
</evidence>
<dbReference type="Proteomes" id="UP000583387">
    <property type="component" value="Unassembled WGS sequence"/>
</dbReference>
<protein>
    <submittedName>
        <fullName evidence="6">Sensory transduction protein regX3</fullName>
    </submittedName>
</protein>
<dbReference type="GO" id="GO:0000976">
    <property type="term" value="F:transcription cis-regulatory region binding"/>
    <property type="evidence" value="ECO:0007669"/>
    <property type="project" value="TreeGrafter"/>
</dbReference>
<evidence type="ECO:0000256" key="2">
    <source>
        <dbReference type="ARBA" id="ARBA00023012"/>
    </source>
</evidence>
<name>A0A7U7IAD9_9GAMM</name>
<dbReference type="InterPro" id="IPR036388">
    <property type="entry name" value="WH-like_DNA-bd_sf"/>
</dbReference>
<dbReference type="Pfam" id="PF00486">
    <property type="entry name" value="Trans_reg_C"/>
    <property type="match status" value="1"/>
</dbReference>
<feature type="domain" description="OmpR/PhoB-type" evidence="5">
    <location>
        <begin position="88"/>
        <end position="187"/>
    </location>
</feature>
<dbReference type="SUPFAM" id="SSF46894">
    <property type="entry name" value="C-terminal effector domain of the bipartite response regulators"/>
    <property type="match status" value="1"/>
</dbReference>
<sequence length="203" mass="23602">MAIRHKEFDLIILDWNTHEKEGELITSWIMKNITPQPFIVAAFNRGSENEAIKFLATDAITQRTIPFEFLKLLVKAATADKASEDDPGSINVFEGIHFDPIVKVVYLEGSPVTLTQREYDLAYLLFCNRGQSLSRSHIYEKLWRRSEDHISRTLDTHICRLRNKLKLTPDHGWKLTTIYGYGYRLDRLSKSQYSNPQKLHRGH</sequence>
<dbReference type="EMBL" id="CAJFCI010000072">
    <property type="protein sequence ID" value="CAD5109270.1"/>
    <property type="molecule type" value="Genomic_DNA"/>
</dbReference>
<dbReference type="GO" id="GO:0032993">
    <property type="term" value="C:protein-DNA complex"/>
    <property type="evidence" value="ECO:0007669"/>
    <property type="project" value="TreeGrafter"/>
</dbReference>
<dbReference type="GO" id="GO:0000156">
    <property type="term" value="F:phosphorelay response regulator activity"/>
    <property type="evidence" value="ECO:0007669"/>
    <property type="project" value="TreeGrafter"/>
</dbReference>
<feature type="DNA-binding region" description="OmpR/PhoB-type" evidence="4">
    <location>
        <begin position="88"/>
        <end position="187"/>
    </location>
</feature>
<dbReference type="AlphaFoldDB" id="A0A7U7IAD9"/>
<evidence type="ECO:0000256" key="1">
    <source>
        <dbReference type="ARBA" id="ARBA00022553"/>
    </source>
</evidence>
<dbReference type="PANTHER" id="PTHR48111:SF40">
    <property type="entry name" value="PHOSPHATE REGULON TRANSCRIPTIONAL REGULATORY PROTEIN PHOB"/>
    <property type="match status" value="1"/>
</dbReference>
<dbReference type="InterPro" id="IPR039420">
    <property type="entry name" value="WalR-like"/>
</dbReference>
<dbReference type="Gene3D" id="1.10.10.10">
    <property type="entry name" value="Winged helix-like DNA-binding domain superfamily/Winged helix DNA-binding domain"/>
    <property type="match status" value="1"/>
</dbReference>
<dbReference type="CDD" id="cd00383">
    <property type="entry name" value="trans_reg_C"/>
    <property type="match status" value="1"/>
</dbReference>
<dbReference type="PROSITE" id="PS51755">
    <property type="entry name" value="OMPR_PHOB"/>
    <property type="match status" value="1"/>
</dbReference>
<dbReference type="GO" id="GO:0005829">
    <property type="term" value="C:cytosol"/>
    <property type="evidence" value="ECO:0007669"/>
    <property type="project" value="TreeGrafter"/>
</dbReference>
<gene>
    <name evidence="6" type="primary">regX3</name>
    <name evidence="6" type="ORF">PSEWESI4_03566</name>
</gene>
<evidence type="ECO:0000256" key="4">
    <source>
        <dbReference type="PROSITE-ProRule" id="PRU01091"/>
    </source>
</evidence>
<evidence type="ECO:0000259" key="5">
    <source>
        <dbReference type="PROSITE" id="PS51755"/>
    </source>
</evidence>
<keyword evidence="3 4" id="KW-0238">DNA-binding</keyword>
<keyword evidence="1" id="KW-0597">Phosphoprotein</keyword>
<reference evidence="6 7" key="1">
    <citation type="submission" date="2020-08" db="EMBL/GenBank/DDBJ databases">
        <authorList>
            <person name="Criscuolo A."/>
        </authorList>
    </citation>
    <scope>NUCLEOTIDE SEQUENCE [LARGE SCALE GENOMIC DNA]</scope>
    <source>
        <strain evidence="6">CIP111764</strain>
    </source>
</reference>
<keyword evidence="2" id="KW-0902">Two-component regulatory system</keyword>
<dbReference type="GO" id="GO:0006355">
    <property type="term" value="P:regulation of DNA-templated transcription"/>
    <property type="evidence" value="ECO:0007669"/>
    <property type="project" value="InterPro"/>
</dbReference>